<accession>A0A0A2ERW4</accession>
<name>A0A0A2ERW4_PORCN</name>
<dbReference type="eggNOG" id="COG5549">
    <property type="taxonomic scope" value="Bacteria"/>
</dbReference>
<evidence type="ECO:0000313" key="2">
    <source>
        <dbReference type="Proteomes" id="UP000030125"/>
    </source>
</evidence>
<dbReference type="EMBL" id="JQJD01000043">
    <property type="protein sequence ID" value="KGN80240.1"/>
    <property type="molecule type" value="Genomic_DNA"/>
</dbReference>
<organism evidence="1 2">
    <name type="scientific">Porphyromonas cangingivalis</name>
    <dbReference type="NCBI Taxonomy" id="36874"/>
    <lineage>
        <taxon>Bacteria</taxon>
        <taxon>Pseudomonadati</taxon>
        <taxon>Bacteroidota</taxon>
        <taxon>Bacteroidia</taxon>
        <taxon>Bacteroidales</taxon>
        <taxon>Porphyromonadaceae</taxon>
        <taxon>Porphyromonas</taxon>
    </lineage>
</organism>
<keyword evidence="2" id="KW-1185">Reference proteome</keyword>
<dbReference type="AlphaFoldDB" id="A0A0A2ERW4"/>
<evidence type="ECO:0000313" key="1">
    <source>
        <dbReference type="EMBL" id="KGN80240.1"/>
    </source>
</evidence>
<dbReference type="STRING" id="36874.HQ34_00715"/>
<proteinExistence type="predicted"/>
<sequence length="625" mass="71564">MPEGYTLMSDGVFPIFTKGSNCFLAIAPHLIGREVEIRAQINEGFDMVARPAKSLGVVRIVRHTDDNIGFMRELLDERLLSCQDPDRMRSFLSSNLQSSDKIYKIVDEDPHYGAIIDITEDLVVGEDWYSYKYPHIRQIDPEHSRLIGVNALSDGVRFTVQRRHGYAVDKDKQISYVMILPQGTLPLQVDCMLRLLPERDMPIRLATFRKPKYTISFTDYAQDNYRAVRDSLVVRWDIGSKARQPITFYIHPLFPTYYIPAVRQSIEFWNTEFRKAGLRAPLRLAKADAQTPLSAQRALIAYDLIRPGVETHITCHPRTGEILSCRINVGHGFMGDLLTDYLLTHATVDKAIVKDNQSMRRAVALFKDELTKAIGAALGVREPSHLAWTYRVYPGVKDPYEDRERGLSRYGRQTETLSPLPVSVYAHRLEDLSLVMSRLETITSHKVDRDIERHTSALYTRGYKLYGDYITSLIEALEVYPKSEREAALDLLSRYLFEGEDRMDAPYVRERSTSGLWMTREPVLRGVFVHLFRTCQDSKISELSNLIFGRVYNDLFIGFDVTRTLTPNQMNIQHLFISTLLAMDDESARLKYHLNALSEALGKSSSGNGDPDTLAYYAYLRTLFK</sequence>
<gene>
    <name evidence="1" type="ORF">HQ35_06000</name>
</gene>
<dbReference type="Proteomes" id="UP000030125">
    <property type="component" value="Unassembled WGS sequence"/>
</dbReference>
<protein>
    <submittedName>
        <fullName evidence="1">Uncharacterized protein</fullName>
    </submittedName>
</protein>
<reference evidence="1 2" key="1">
    <citation type="submission" date="2014-08" db="EMBL/GenBank/DDBJ databases">
        <title>Porphyromonas cangingivalis strain:COT-109_OH1386 Genome sequencing.</title>
        <authorList>
            <person name="Wallis C."/>
            <person name="Deusch O."/>
            <person name="O'Flynn C."/>
            <person name="Davis I."/>
            <person name="Jospin G."/>
            <person name="Darling A.E."/>
            <person name="Coil D.A."/>
            <person name="Alexiev A."/>
            <person name="Horsfall A."/>
            <person name="Kirkwood N."/>
            <person name="Harris S."/>
            <person name="Eisen J.A."/>
        </authorList>
    </citation>
    <scope>NUCLEOTIDE SEQUENCE [LARGE SCALE GENOMIC DNA]</scope>
    <source>
        <strain evidence="2">COT-109 OH1386</strain>
    </source>
</reference>
<comment type="caution">
    <text evidence="1">The sequence shown here is derived from an EMBL/GenBank/DDBJ whole genome shotgun (WGS) entry which is preliminary data.</text>
</comment>